<feature type="transmembrane region" description="Helical" evidence="1">
    <location>
        <begin position="114"/>
        <end position="138"/>
    </location>
</feature>
<dbReference type="Pfam" id="PF09822">
    <property type="entry name" value="ABC_transp_aux"/>
    <property type="match status" value="1"/>
</dbReference>
<keyword evidence="4" id="KW-1185">Reference proteome</keyword>
<dbReference type="AlphaFoldDB" id="A0A7W9B6N5"/>
<feature type="transmembrane region" description="Helical" evidence="1">
    <location>
        <begin position="33"/>
        <end position="49"/>
    </location>
</feature>
<protein>
    <recommendedName>
        <fullName evidence="2">ABC-type uncharacterized transport system domain-containing protein</fullName>
    </recommendedName>
</protein>
<name>A0A7W9B6N5_9SPHN</name>
<dbReference type="Proteomes" id="UP000537161">
    <property type="component" value="Unassembled WGS sequence"/>
</dbReference>
<keyword evidence="1" id="KW-0472">Membrane</keyword>
<sequence length="378" mass="39518">MTAWVRPAAVAALAVALAWVAGGQAVLGRIDPALAFPLLMMPMLLLAGWQRREDVPARRRAAAAALLLLAVLQGALAWALADSVAWGQLAFVFGGGAVAALTADWLVRRRGRAVRCLLGIAALLGWFVGGHLLLATLYRPAATARPAAVTMLTSLPLRWAQGDDMAAMIAQGADEDPALLRLEAAGPVQLVDSLADHVPPSGAALLLAHPPALAPRDLVAVDAFVRGGGRAVILADPLSGWPARHPLGDPRNPPVTSLLTPLLDHWGVTLGAAPLGERGARDFDVAGGRLRLFSAGRFESLPPGCRAFAGARIAHCRIGAGEAWLVGDADLLFAPLWQPLLPGAAHLRRADTMEWLDARLRGGGAGAAWFRPLWIGAA</sequence>
<gene>
    <name evidence="3" type="ORF">FHR21_002609</name>
</gene>
<feature type="domain" description="ABC-type uncharacterised transport system" evidence="2">
    <location>
        <begin position="193"/>
        <end position="270"/>
    </location>
</feature>
<proteinExistence type="predicted"/>
<feature type="transmembrane region" description="Helical" evidence="1">
    <location>
        <begin position="86"/>
        <end position="107"/>
    </location>
</feature>
<evidence type="ECO:0000256" key="1">
    <source>
        <dbReference type="SAM" id="Phobius"/>
    </source>
</evidence>
<reference evidence="3 4" key="1">
    <citation type="submission" date="2020-08" db="EMBL/GenBank/DDBJ databases">
        <title>Genomic Encyclopedia of Type Strains, Phase IV (KMG-IV): sequencing the most valuable type-strain genomes for metagenomic binning, comparative biology and taxonomic classification.</title>
        <authorList>
            <person name="Goeker M."/>
        </authorList>
    </citation>
    <scope>NUCLEOTIDE SEQUENCE [LARGE SCALE GENOMIC DNA]</scope>
    <source>
        <strain evidence="3 4">DSM 27163</strain>
    </source>
</reference>
<evidence type="ECO:0000313" key="3">
    <source>
        <dbReference type="EMBL" id="MBB5707246.1"/>
    </source>
</evidence>
<dbReference type="RefSeq" id="WP_184098933.1">
    <property type="nucleotide sequence ID" value="NZ_JACIJH010000008.1"/>
</dbReference>
<feature type="transmembrane region" description="Helical" evidence="1">
    <location>
        <begin position="61"/>
        <end position="80"/>
    </location>
</feature>
<dbReference type="InterPro" id="IPR019196">
    <property type="entry name" value="ABC_transp_unknown"/>
</dbReference>
<comment type="caution">
    <text evidence="3">The sequence shown here is derived from an EMBL/GenBank/DDBJ whole genome shotgun (WGS) entry which is preliminary data.</text>
</comment>
<keyword evidence="1" id="KW-0812">Transmembrane</keyword>
<organism evidence="3 4">
    <name type="scientific">Sphingopyxis panaciterrulae</name>
    <dbReference type="NCBI Taxonomy" id="462372"/>
    <lineage>
        <taxon>Bacteria</taxon>
        <taxon>Pseudomonadati</taxon>
        <taxon>Pseudomonadota</taxon>
        <taxon>Alphaproteobacteria</taxon>
        <taxon>Sphingomonadales</taxon>
        <taxon>Sphingomonadaceae</taxon>
        <taxon>Sphingopyxis</taxon>
    </lineage>
</organism>
<evidence type="ECO:0000259" key="2">
    <source>
        <dbReference type="Pfam" id="PF09822"/>
    </source>
</evidence>
<evidence type="ECO:0000313" key="4">
    <source>
        <dbReference type="Proteomes" id="UP000537161"/>
    </source>
</evidence>
<dbReference type="EMBL" id="JACIJH010000008">
    <property type="protein sequence ID" value="MBB5707246.1"/>
    <property type="molecule type" value="Genomic_DNA"/>
</dbReference>
<accession>A0A7W9B6N5</accession>
<keyword evidence="1" id="KW-1133">Transmembrane helix</keyword>